<reference evidence="1" key="1">
    <citation type="submission" date="2023-06" db="EMBL/GenBank/DDBJ databases">
        <authorList>
            <person name="Kurt Z."/>
        </authorList>
    </citation>
    <scope>NUCLEOTIDE SEQUENCE</scope>
</reference>
<name>A0AA86V0K4_9EUKA</name>
<proteinExistence type="predicted"/>
<organism evidence="1">
    <name type="scientific">Hexamita inflata</name>
    <dbReference type="NCBI Taxonomy" id="28002"/>
    <lineage>
        <taxon>Eukaryota</taxon>
        <taxon>Metamonada</taxon>
        <taxon>Diplomonadida</taxon>
        <taxon>Hexamitidae</taxon>
        <taxon>Hexamitinae</taxon>
        <taxon>Hexamita</taxon>
    </lineage>
</organism>
<dbReference type="AlphaFoldDB" id="A0AA86V0K4"/>
<accession>A0AA86V0K4</accession>
<evidence type="ECO:0000313" key="2">
    <source>
        <dbReference type="EMBL" id="CAL6095076.1"/>
    </source>
</evidence>
<gene>
    <name evidence="1" type="ORF">HINF_LOCUS59207</name>
    <name evidence="2" type="ORF">HINF_LOCUS67776</name>
</gene>
<dbReference type="Proteomes" id="UP001642409">
    <property type="component" value="Unassembled WGS sequence"/>
</dbReference>
<reference evidence="2 3" key="2">
    <citation type="submission" date="2024-07" db="EMBL/GenBank/DDBJ databases">
        <authorList>
            <person name="Akdeniz Z."/>
        </authorList>
    </citation>
    <scope>NUCLEOTIDE SEQUENCE [LARGE SCALE GENOMIC DNA]</scope>
</reference>
<sequence length="767" mass="82481">MNIIFVISLHQLETPVDYIKDERYFFLLHVNIHEYPQVSDKRLSKELLQNERLNDVSIDIESGLNISGVLSMAKVISNVRIQVERVQIVDSFFISNLLTQVSYMTMQMYLSNLSAGQFALMPVLSVLCQMTNFSFSGALYSSMKTSVIAINSVNGSLKLQNADVSSKVVSSNETGLLVCYLKTSQLNITNMNLNLNQTHGANISGLVFQSALSEIAISDSIFELVFRTYYTQVSGLLYDSLNSSLNVSGSKFKSSIHSHSYSAALIGLAHFSSVSCSGVTFSELSVKLSGLYGGLFSSVVNSNVTFSGSSFEKVNISVDKFGGLVPYAHQSSLYISDSKLSSAYVNGTANVGGVCAWSTTSNLSLINSAFTAVFVVGQDTGAYSGGLCAYASMYSIINTLRLLISKQVTRTNDSKSFSGGICAYLYSQSVLSVDYLKVNGSAIKSIHTGAFICGSVVVKSVLKVNSVNISSSKVNVEYQAFAGVVTAVLQSTSIMQIRDLLVSDVQVNSKVDSYSAVICAHAKLHSTINMDNAQISSVQLTAESHAGFIAAYLLLNCSLELSFLILSNSTLFGEWSSGVVGFLDYSRFKLYSATLVELQTVSRQAASIIIGNVENGSVLIQNAEIQKSLVRAVNLASIVVSIIYDGSNVTIQVNVNQAEVLTSKNFAGGVVGQVENSILRINNTLLNKCKVSGENYVGGISAKLINAQLITNNLEMKEMTIKGKTNVEISGNAVNSSTQTEKSVFNGQITDETKTREGTCTLVNGTC</sequence>
<dbReference type="EMBL" id="CATOUU010001093">
    <property type="protein sequence ID" value="CAI9971562.1"/>
    <property type="molecule type" value="Genomic_DNA"/>
</dbReference>
<evidence type="ECO:0000313" key="3">
    <source>
        <dbReference type="Proteomes" id="UP001642409"/>
    </source>
</evidence>
<keyword evidence="3" id="KW-1185">Reference proteome</keyword>
<protein>
    <submittedName>
        <fullName evidence="2">Hypothetical_protein</fullName>
    </submittedName>
</protein>
<evidence type="ECO:0000313" key="1">
    <source>
        <dbReference type="EMBL" id="CAI9971562.1"/>
    </source>
</evidence>
<dbReference type="EMBL" id="CAXDID020000472">
    <property type="protein sequence ID" value="CAL6095076.1"/>
    <property type="molecule type" value="Genomic_DNA"/>
</dbReference>
<dbReference type="Gene3D" id="2.160.20.110">
    <property type="match status" value="1"/>
</dbReference>
<comment type="caution">
    <text evidence="1">The sequence shown here is derived from an EMBL/GenBank/DDBJ whole genome shotgun (WGS) entry which is preliminary data.</text>
</comment>